<reference evidence="8" key="1">
    <citation type="submission" date="2017-05" db="EMBL/GenBank/DDBJ databases">
        <authorList>
            <person name="Rodrigo-Torres L."/>
            <person name="Arahal R. D."/>
            <person name="Lucena T."/>
        </authorList>
    </citation>
    <scope>NUCLEOTIDE SEQUENCE [LARGE SCALE GENOMIC DNA]</scope>
    <source>
        <strain evidence="8">CECT 8868</strain>
    </source>
</reference>
<dbReference type="SUPFAM" id="SSF46626">
    <property type="entry name" value="Cytochrome c"/>
    <property type="match status" value="1"/>
</dbReference>
<dbReference type="PROSITE" id="PS51007">
    <property type="entry name" value="CYTC"/>
    <property type="match status" value="1"/>
</dbReference>
<dbReference type="InterPro" id="IPR051459">
    <property type="entry name" value="Cytochrome_c-type_DH"/>
</dbReference>
<name>A0A238KAA6_9RHOB</name>
<dbReference type="Pfam" id="PF00034">
    <property type="entry name" value="Cytochrom_C"/>
    <property type="match status" value="1"/>
</dbReference>
<keyword evidence="2 4" id="KW-0479">Metal-binding</keyword>
<dbReference type="AlphaFoldDB" id="A0A238KAA6"/>
<sequence length="155" mass="16583">MKTRLIACVFGVTAIVLAAAVWAQNEPPAQVGLFEYSNAEVVAEGEALYVDLCASCHGANLEGQDNWRNLGPNGRALAPPHDETGHTWHHPDEQLFQIVKVGTAALVGNGYESDMAGYSGILSDAQILAVMAFIKSTWPEDIIERHNAINAAAAQ</sequence>
<evidence type="ECO:0000313" key="7">
    <source>
        <dbReference type="EMBL" id="SMX39818.1"/>
    </source>
</evidence>
<evidence type="ECO:0000256" key="1">
    <source>
        <dbReference type="ARBA" id="ARBA00022617"/>
    </source>
</evidence>
<dbReference type="Proteomes" id="UP000203464">
    <property type="component" value="Unassembled WGS sequence"/>
</dbReference>
<evidence type="ECO:0000256" key="5">
    <source>
        <dbReference type="SAM" id="SignalP"/>
    </source>
</evidence>
<evidence type="ECO:0000256" key="3">
    <source>
        <dbReference type="ARBA" id="ARBA00023004"/>
    </source>
</evidence>
<evidence type="ECO:0000259" key="6">
    <source>
        <dbReference type="PROSITE" id="PS51007"/>
    </source>
</evidence>
<keyword evidence="1 4" id="KW-0349">Heme</keyword>
<dbReference type="PANTHER" id="PTHR35008">
    <property type="entry name" value="BLL4482 PROTEIN-RELATED"/>
    <property type="match status" value="1"/>
</dbReference>
<keyword evidence="8" id="KW-1185">Reference proteome</keyword>
<protein>
    <submittedName>
        <fullName evidence="7">Cytochrome c</fullName>
    </submittedName>
</protein>
<evidence type="ECO:0000256" key="2">
    <source>
        <dbReference type="ARBA" id="ARBA00022723"/>
    </source>
</evidence>
<dbReference type="EMBL" id="FXYD01000003">
    <property type="protein sequence ID" value="SMX39818.1"/>
    <property type="molecule type" value="Genomic_DNA"/>
</dbReference>
<gene>
    <name evidence="7" type="ORF">OCA8868_02147</name>
</gene>
<evidence type="ECO:0000256" key="4">
    <source>
        <dbReference type="PROSITE-ProRule" id="PRU00433"/>
    </source>
</evidence>
<dbReference type="GO" id="GO:0020037">
    <property type="term" value="F:heme binding"/>
    <property type="evidence" value="ECO:0007669"/>
    <property type="project" value="InterPro"/>
</dbReference>
<dbReference type="GO" id="GO:0009055">
    <property type="term" value="F:electron transfer activity"/>
    <property type="evidence" value="ECO:0007669"/>
    <property type="project" value="InterPro"/>
</dbReference>
<dbReference type="RefSeq" id="WP_218822680.1">
    <property type="nucleotide sequence ID" value="NZ_FXYD01000003.1"/>
</dbReference>
<dbReference type="PANTHER" id="PTHR35008:SF4">
    <property type="entry name" value="BLL4482 PROTEIN"/>
    <property type="match status" value="1"/>
</dbReference>
<feature type="domain" description="Cytochrome c" evidence="6">
    <location>
        <begin position="40"/>
        <end position="138"/>
    </location>
</feature>
<keyword evidence="5" id="KW-0732">Signal</keyword>
<dbReference type="InterPro" id="IPR009056">
    <property type="entry name" value="Cyt_c-like_dom"/>
</dbReference>
<accession>A0A238KAA6</accession>
<proteinExistence type="predicted"/>
<dbReference type="Gene3D" id="1.10.760.10">
    <property type="entry name" value="Cytochrome c-like domain"/>
    <property type="match status" value="1"/>
</dbReference>
<evidence type="ECO:0000313" key="8">
    <source>
        <dbReference type="Proteomes" id="UP000203464"/>
    </source>
</evidence>
<keyword evidence="3 4" id="KW-0408">Iron</keyword>
<dbReference type="GO" id="GO:0046872">
    <property type="term" value="F:metal ion binding"/>
    <property type="evidence" value="ECO:0007669"/>
    <property type="project" value="UniProtKB-KW"/>
</dbReference>
<dbReference type="InterPro" id="IPR036909">
    <property type="entry name" value="Cyt_c-like_dom_sf"/>
</dbReference>
<organism evidence="7 8">
    <name type="scientific">Octadecabacter ascidiaceicola</name>
    <dbReference type="NCBI Taxonomy" id="1655543"/>
    <lineage>
        <taxon>Bacteria</taxon>
        <taxon>Pseudomonadati</taxon>
        <taxon>Pseudomonadota</taxon>
        <taxon>Alphaproteobacteria</taxon>
        <taxon>Rhodobacterales</taxon>
        <taxon>Roseobacteraceae</taxon>
        <taxon>Octadecabacter</taxon>
    </lineage>
</organism>
<feature type="signal peptide" evidence="5">
    <location>
        <begin position="1"/>
        <end position="23"/>
    </location>
</feature>
<feature type="chain" id="PRO_5013280347" evidence="5">
    <location>
        <begin position="24"/>
        <end position="155"/>
    </location>
</feature>